<proteinExistence type="predicted"/>
<evidence type="ECO:0000313" key="2">
    <source>
        <dbReference type="Proteomes" id="UP000265618"/>
    </source>
</evidence>
<comment type="caution">
    <text evidence="1">The sequence shown here is derived from an EMBL/GenBank/DDBJ whole genome shotgun (WGS) entry which is preliminary data.</text>
</comment>
<reference evidence="1 2" key="1">
    <citation type="journal article" date="2018" name="PLoS ONE">
        <title>The draft genome of Kipferlia bialata reveals reductive genome evolution in fornicate parasites.</title>
        <authorList>
            <person name="Tanifuji G."/>
            <person name="Takabayashi S."/>
            <person name="Kume K."/>
            <person name="Takagi M."/>
            <person name="Nakayama T."/>
            <person name="Kamikawa R."/>
            <person name="Inagaki Y."/>
            <person name="Hashimoto T."/>
        </authorList>
    </citation>
    <scope>NUCLEOTIDE SEQUENCE [LARGE SCALE GENOMIC DNA]</scope>
    <source>
        <strain evidence="1">NY0173</strain>
    </source>
</reference>
<evidence type="ECO:0000313" key="1">
    <source>
        <dbReference type="EMBL" id="GIQ88849.1"/>
    </source>
</evidence>
<keyword evidence="2" id="KW-1185">Reference proteome</keyword>
<dbReference type="Proteomes" id="UP000265618">
    <property type="component" value="Unassembled WGS sequence"/>
</dbReference>
<gene>
    <name evidence="1" type="ORF">KIPB_011190</name>
</gene>
<accession>A0A9K3D7N3</accession>
<sequence>DVEAASSLEDESVSVAVTGVSSAYHVSVYCDGQLVVEGQGVEGYTVQCPWGKELRVEAPLAGYTPVLGSTQLLPTQ</sequence>
<dbReference type="EMBL" id="BDIP01004449">
    <property type="protein sequence ID" value="GIQ88849.1"/>
    <property type="molecule type" value="Genomic_DNA"/>
</dbReference>
<name>A0A9K3D7N3_9EUKA</name>
<feature type="non-terminal residue" evidence="1">
    <location>
        <position position="1"/>
    </location>
</feature>
<protein>
    <submittedName>
        <fullName evidence="1">Uncharacterized protein</fullName>
    </submittedName>
</protein>
<dbReference type="AlphaFoldDB" id="A0A9K3D7N3"/>
<organism evidence="1 2">
    <name type="scientific">Kipferlia bialata</name>
    <dbReference type="NCBI Taxonomy" id="797122"/>
    <lineage>
        <taxon>Eukaryota</taxon>
        <taxon>Metamonada</taxon>
        <taxon>Carpediemonas-like organisms</taxon>
        <taxon>Kipferlia</taxon>
    </lineage>
</organism>